<evidence type="ECO:0000256" key="1">
    <source>
        <dbReference type="SAM" id="MobiDB-lite"/>
    </source>
</evidence>
<evidence type="ECO:0000313" key="2">
    <source>
        <dbReference type="EMBL" id="MFC7080107.1"/>
    </source>
</evidence>
<evidence type="ECO:0000313" key="3">
    <source>
        <dbReference type="Proteomes" id="UP001596407"/>
    </source>
</evidence>
<proteinExistence type="predicted"/>
<protein>
    <recommendedName>
        <fullName evidence="4">Lipoprotein</fullName>
    </recommendedName>
</protein>
<dbReference type="AlphaFoldDB" id="A0ABD5WHX6"/>
<dbReference type="PROSITE" id="PS51257">
    <property type="entry name" value="PROKAR_LIPOPROTEIN"/>
    <property type="match status" value="1"/>
</dbReference>
<feature type="region of interest" description="Disordered" evidence="1">
    <location>
        <begin position="26"/>
        <end position="79"/>
    </location>
</feature>
<keyword evidence="3" id="KW-1185">Reference proteome</keyword>
<sequence length="235" mass="27028">MQRRTVLKSLCSGTITSFLTGCIGAKDDSGGAETGERNTSVKGSTSTRVYQTETKYTSKQTTSRTTKTREDRKTTNDTTTVVPSCNELREPDFSFNENEITYDSLNGFELKATPKVVRIGEKIIFELENTTQENRETGNKQKYDLQYHSKDGWKSIFKLKHRGWSSQAFSHPPNEGFVWKQNFSKTGLSSEHKYDPSYYVCSEIRTGTYRFLYWGHKHRKTQRVSNKIYCEKIGD</sequence>
<evidence type="ECO:0008006" key="4">
    <source>
        <dbReference type="Google" id="ProtNLM"/>
    </source>
</evidence>
<organism evidence="2 3">
    <name type="scientific">Halorussus caseinilyticus</name>
    <dbReference type="NCBI Taxonomy" id="3034025"/>
    <lineage>
        <taxon>Archaea</taxon>
        <taxon>Methanobacteriati</taxon>
        <taxon>Methanobacteriota</taxon>
        <taxon>Stenosarchaea group</taxon>
        <taxon>Halobacteria</taxon>
        <taxon>Halobacteriales</taxon>
        <taxon>Haladaptataceae</taxon>
        <taxon>Halorussus</taxon>
    </lineage>
</organism>
<feature type="compositionally biased region" description="Low complexity" evidence="1">
    <location>
        <begin position="54"/>
        <end position="65"/>
    </location>
</feature>
<comment type="caution">
    <text evidence="2">The sequence shown here is derived from an EMBL/GenBank/DDBJ whole genome shotgun (WGS) entry which is preliminary data.</text>
</comment>
<dbReference type="EMBL" id="JBHSZH010000005">
    <property type="protein sequence ID" value="MFC7080107.1"/>
    <property type="molecule type" value="Genomic_DNA"/>
</dbReference>
<dbReference type="RefSeq" id="WP_382209467.1">
    <property type="nucleotide sequence ID" value="NZ_JBHSZH010000005.1"/>
</dbReference>
<name>A0ABD5WHX6_9EURY</name>
<gene>
    <name evidence="2" type="ORF">ACFQJ6_08235</name>
</gene>
<dbReference type="Proteomes" id="UP001596407">
    <property type="component" value="Unassembled WGS sequence"/>
</dbReference>
<feature type="compositionally biased region" description="Polar residues" evidence="1">
    <location>
        <begin position="37"/>
        <end position="53"/>
    </location>
</feature>
<reference evidence="2 3" key="1">
    <citation type="journal article" date="2019" name="Int. J. Syst. Evol. Microbiol.">
        <title>The Global Catalogue of Microorganisms (GCM) 10K type strain sequencing project: providing services to taxonomists for standard genome sequencing and annotation.</title>
        <authorList>
            <consortium name="The Broad Institute Genomics Platform"/>
            <consortium name="The Broad Institute Genome Sequencing Center for Infectious Disease"/>
            <person name="Wu L."/>
            <person name="Ma J."/>
        </authorList>
    </citation>
    <scope>NUCLEOTIDE SEQUENCE [LARGE SCALE GENOMIC DNA]</scope>
    <source>
        <strain evidence="2 3">DT72</strain>
    </source>
</reference>
<accession>A0ABD5WHX6</accession>